<evidence type="ECO:0000313" key="6">
    <source>
        <dbReference type="WBParaSite" id="maker-uti_cns_0001412-snap-gene-0.10-mRNA-1"/>
    </source>
</evidence>
<dbReference type="GO" id="GO:0007264">
    <property type="term" value="P:small GTPase-mediated signal transduction"/>
    <property type="evidence" value="ECO:0007669"/>
    <property type="project" value="InterPro"/>
</dbReference>
<protein>
    <submittedName>
        <fullName evidence="6">CASPASE_P10 domain-containing protein</fullName>
    </submittedName>
</protein>
<reference evidence="6" key="1">
    <citation type="submission" date="2016-11" db="UniProtKB">
        <authorList>
            <consortium name="WormBaseParasite"/>
        </authorList>
    </citation>
    <scope>IDENTIFICATION</scope>
</reference>
<dbReference type="PANTHER" id="PTHR24072">
    <property type="entry name" value="RHO FAMILY GTPASE"/>
    <property type="match status" value="1"/>
</dbReference>
<dbReference type="AlphaFoldDB" id="A0A1I8GCE2"/>
<dbReference type="SMART" id="SM00173">
    <property type="entry name" value="RAS"/>
    <property type="match status" value="2"/>
</dbReference>
<dbReference type="Pfam" id="PF00071">
    <property type="entry name" value="Ras"/>
    <property type="match status" value="4"/>
</dbReference>
<dbReference type="GO" id="GO:0004197">
    <property type="term" value="F:cysteine-type endopeptidase activity"/>
    <property type="evidence" value="ECO:0007669"/>
    <property type="project" value="InterPro"/>
</dbReference>
<sequence length="1207" mass="136510">MRMIKCVIVGDSTAGKTCMIETYVNGSMPDTFIPTIYKTYSARLPMESESIELALTDTGGSEGYDTLRPVAYPQTDVFIICLDLTKSAELVLGNVRTKWYPELSHHCPQHALFWLEQSLTCEQTKEEDAEKNLTAEQANEFVKEINAAKYMECSSITQQGLKEVFEEAARLVLNSSDARNGKKKKNEHHGQSVLSDGGTKDSETETSPDEPSIKQQKSHDKKTKASSETCEPADTSSAEVLDQPQQPASSTQEAVSPELSEDEQPTSETESDDESSDTESASAQREPVSENLREPSSRVDYPETIVVFRTAESKTKSDTITLKVVIVGDEAVGKTSLLTAFAEDQCPQEYVPTETDDCFAVEGSLAGSQLCLRLWDVSCAESFDRLRPLRYRQSDVFIICFSLINSASFENVRAKWYPEVSRHCPEKPFILVGTNSDLRDDPETIDKLEERNLVPISVTQGEQLAKEIGAEVYLECSALCRTAVEDIFRQAVLASSSSMSSNKINCLAIGDEAVGKSCLIDCQLGIEFQRMHIPTDCFKKHSMESTLEGHTFQITLWDSPSKDECFVDMPSYPKANVVLLCFAIDCRASYENVRRKWFKRCRKLFHKASFILVGTKRDLRDSSTSISQFEGRDLRKIINAETYKECSALNPESVREVFEEIIFTKYNQTLSKTNKRTNAGCYNREATNEEYVYDYIDDELSESNKQDTIQQSPFKTDDLGQRALKKRQVQMKAEQEERNKNIAAVVPALKLKINVVGDEKVGKTCLLVAYAEGLCPVEYVPTETDDCLSKEVQVDGYTIRVGLWDNSGSRDYDRMRPGNYEGTDVVLICFSIASPATFDSVRTRWLPEIALHCSNTPIILVGTKMDALDDRVEMEKLHRKRLAPISSLQATALAKDIGAELYIECSALRRSGLDSLFKAAVRAAFEKQKKILEVGSIQEKESSKTEASEPHDQLDEPHRDFDECNEFASAQSFDSNDHRDVEYDVCSGQSEGLFKPHKAQPPVVPPHPIPKPRVLRHSQESSNKQKFILHRNLLDPLNKLKFILHRNLLDPLNKLKFILHRNLLDPLNKLKFILHRNLLDPLNKLKFILHRNLLDPLNKLKFILHRNLLDPLNKLKFILHRNLEFRSKLRHKKGSPYVQTVCDVIEEMHKTEHLLDMLTIANDRLKKNPVLRDGNRLFVVSETLTRLSKKCFLDPGLASEFESNTEK</sequence>
<evidence type="ECO:0000256" key="3">
    <source>
        <dbReference type="SAM" id="MobiDB-lite"/>
    </source>
</evidence>
<proteinExistence type="predicted"/>
<dbReference type="Gene3D" id="3.30.70.1470">
    <property type="entry name" value="Caspase-like"/>
    <property type="match status" value="1"/>
</dbReference>
<dbReference type="PROSITE" id="PS51419">
    <property type="entry name" value="RAB"/>
    <property type="match status" value="3"/>
</dbReference>
<dbReference type="GO" id="GO:0005525">
    <property type="term" value="F:GTP binding"/>
    <property type="evidence" value="ECO:0007669"/>
    <property type="project" value="UniProtKB-KW"/>
</dbReference>
<dbReference type="InterPro" id="IPR029030">
    <property type="entry name" value="Caspase-like_dom_sf"/>
</dbReference>
<dbReference type="SMART" id="SM00175">
    <property type="entry name" value="RAB"/>
    <property type="match status" value="2"/>
</dbReference>
<accession>A0A1I8GCE2</accession>
<dbReference type="CDD" id="cd00157">
    <property type="entry name" value="Rho"/>
    <property type="match status" value="2"/>
</dbReference>
<dbReference type="PROSITE" id="PS51421">
    <property type="entry name" value="RAS"/>
    <property type="match status" value="2"/>
</dbReference>
<keyword evidence="1" id="KW-0547">Nucleotide-binding</keyword>
<dbReference type="SMART" id="SM00176">
    <property type="entry name" value="RAN"/>
    <property type="match status" value="1"/>
</dbReference>
<dbReference type="InterPro" id="IPR003578">
    <property type="entry name" value="Small_GTPase_Rho"/>
</dbReference>
<evidence type="ECO:0000256" key="1">
    <source>
        <dbReference type="ARBA" id="ARBA00022741"/>
    </source>
</evidence>
<dbReference type="FunFam" id="3.40.50.300:FF:000118">
    <property type="entry name" value="Rho-related GTP-binding protein RhoG"/>
    <property type="match status" value="3"/>
</dbReference>
<feature type="region of interest" description="Disordered" evidence="3">
    <location>
        <begin position="178"/>
        <end position="297"/>
    </location>
</feature>
<feature type="compositionally biased region" description="Polar residues" evidence="3">
    <location>
        <begin position="226"/>
        <end position="254"/>
    </location>
</feature>
<dbReference type="Proteomes" id="UP000095280">
    <property type="component" value="Unplaced"/>
</dbReference>
<dbReference type="GO" id="GO:0006508">
    <property type="term" value="P:proteolysis"/>
    <property type="evidence" value="ECO:0007669"/>
    <property type="project" value="InterPro"/>
</dbReference>
<evidence type="ECO:0000259" key="4">
    <source>
        <dbReference type="PROSITE" id="PS50207"/>
    </source>
</evidence>
<keyword evidence="2" id="KW-0342">GTP-binding</keyword>
<dbReference type="InterPro" id="IPR027417">
    <property type="entry name" value="P-loop_NTPase"/>
</dbReference>
<keyword evidence="5" id="KW-1185">Reference proteome</keyword>
<dbReference type="PRINTS" id="PR00449">
    <property type="entry name" value="RASTRNSFRMNG"/>
</dbReference>
<evidence type="ECO:0000256" key="2">
    <source>
        <dbReference type="ARBA" id="ARBA00023134"/>
    </source>
</evidence>
<organism evidence="5 6">
    <name type="scientific">Macrostomum lignano</name>
    <dbReference type="NCBI Taxonomy" id="282301"/>
    <lineage>
        <taxon>Eukaryota</taxon>
        <taxon>Metazoa</taxon>
        <taxon>Spiralia</taxon>
        <taxon>Lophotrochozoa</taxon>
        <taxon>Platyhelminthes</taxon>
        <taxon>Rhabditophora</taxon>
        <taxon>Macrostomorpha</taxon>
        <taxon>Macrostomida</taxon>
        <taxon>Macrostomidae</taxon>
        <taxon>Macrostomum</taxon>
    </lineage>
</organism>
<dbReference type="Gene3D" id="3.40.50.300">
    <property type="entry name" value="P-loop containing nucleotide triphosphate hydrolases"/>
    <property type="match status" value="4"/>
</dbReference>
<name>A0A1I8GCE2_9PLAT</name>
<feature type="compositionally biased region" description="Basic and acidic residues" evidence="3">
    <location>
        <begin position="287"/>
        <end position="297"/>
    </location>
</feature>
<feature type="domain" description="Caspase family p10" evidence="4">
    <location>
        <begin position="1132"/>
        <end position="1195"/>
    </location>
</feature>
<dbReference type="PROSITE" id="PS50207">
    <property type="entry name" value="CASPASE_P10"/>
    <property type="match status" value="1"/>
</dbReference>
<dbReference type="SUPFAM" id="SSF52540">
    <property type="entry name" value="P-loop containing nucleoside triphosphate hydrolases"/>
    <property type="match status" value="4"/>
</dbReference>
<dbReference type="SUPFAM" id="SSF52129">
    <property type="entry name" value="Caspase-like"/>
    <property type="match status" value="1"/>
</dbReference>
<evidence type="ECO:0000313" key="5">
    <source>
        <dbReference type="Proteomes" id="UP000095280"/>
    </source>
</evidence>
<dbReference type="InterPro" id="IPR005225">
    <property type="entry name" value="Small_GTP-bd"/>
</dbReference>
<dbReference type="InterPro" id="IPR002138">
    <property type="entry name" value="Pept_C14_p10"/>
</dbReference>
<dbReference type="NCBIfam" id="TIGR00231">
    <property type="entry name" value="small_GTP"/>
    <property type="match status" value="4"/>
</dbReference>
<dbReference type="SMART" id="SM00174">
    <property type="entry name" value="RHO"/>
    <property type="match status" value="4"/>
</dbReference>
<dbReference type="InterPro" id="IPR001806">
    <property type="entry name" value="Small_GTPase"/>
</dbReference>
<feature type="region of interest" description="Disordered" evidence="3">
    <location>
        <begin position="936"/>
        <end position="959"/>
    </location>
</feature>
<feature type="compositionally biased region" description="Acidic residues" evidence="3">
    <location>
        <begin position="259"/>
        <end position="277"/>
    </location>
</feature>
<dbReference type="WBParaSite" id="maker-uti_cns_0001412-snap-gene-0.10-mRNA-1">
    <property type="protein sequence ID" value="maker-uti_cns_0001412-snap-gene-0.10-mRNA-1"/>
    <property type="gene ID" value="maker-uti_cns_0001412-snap-gene-0.10"/>
</dbReference>
<dbReference type="PROSITE" id="PS51420">
    <property type="entry name" value="RHO"/>
    <property type="match status" value="4"/>
</dbReference>
<dbReference type="GO" id="GO:0003924">
    <property type="term" value="F:GTPase activity"/>
    <property type="evidence" value="ECO:0007669"/>
    <property type="project" value="InterPro"/>
</dbReference>